<dbReference type="HAMAP" id="MF_00226_B">
    <property type="entry name" value="CinA_B"/>
    <property type="match status" value="1"/>
</dbReference>
<dbReference type="SMART" id="SM00852">
    <property type="entry name" value="MoCF_biosynth"/>
    <property type="match status" value="1"/>
</dbReference>
<dbReference type="PANTHER" id="PTHR13939:SF0">
    <property type="entry name" value="NMN AMIDOHYDROLASE-LIKE PROTEIN YFAY"/>
    <property type="match status" value="1"/>
</dbReference>
<name>F7YXX7_9THEM</name>
<dbReference type="AlphaFoldDB" id="F7YXX7"/>
<dbReference type="InterPro" id="IPR001453">
    <property type="entry name" value="MoaB/Mog_dom"/>
</dbReference>
<dbReference type="OrthoDB" id="9801454at2"/>
<dbReference type="InterPro" id="IPR008136">
    <property type="entry name" value="CinA_C"/>
</dbReference>
<dbReference type="SUPFAM" id="SSF142433">
    <property type="entry name" value="CinA-like"/>
    <property type="match status" value="1"/>
</dbReference>
<dbReference type="Pfam" id="PF02464">
    <property type="entry name" value="CinA"/>
    <property type="match status" value="1"/>
</dbReference>
<evidence type="ECO:0000313" key="4">
    <source>
        <dbReference type="Proteomes" id="UP000006804"/>
    </source>
</evidence>
<dbReference type="NCBIfam" id="TIGR00200">
    <property type="entry name" value="cinA_nterm"/>
    <property type="match status" value="1"/>
</dbReference>
<dbReference type="PIRSF" id="PIRSF006728">
    <property type="entry name" value="CinA"/>
    <property type="match status" value="1"/>
</dbReference>
<evidence type="ECO:0000313" key="3">
    <source>
        <dbReference type="EMBL" id="AEH50776.1"/>
    </source>
</evidence>
<dbReference type="KEGG" id="tta:Theth_0691"/>
<dbReference type="CDD" id="cd00885">
    <property type="entry name" value="cinA"/>
    <property type="match status" value="1"/>
</dbReference>
<dbReference type="RefSeq" id="WP_013931998.1">
    <property type="nucleotide sequence ID" value="NC_015707.1"/>
</dbReference>
<dbReference type="EMBL" id="CP002351">
    <property type="protein sequence ID" value="AEH50776.1"/>
    <property type="molecule type" value="Genomic_DNA"/>
</dbReference>
<reference evidence="3 4" key="1">
    <citation type="submission" date="2010-11" db="EMBL/GenBank/DDBJ databases">
        <title>The complete genome of Thermotoga thermarum DSM 5069.</title>
        <authorList>
            <consortium name="US DOE Joint Genome Institute (JGI-PGF)"/>
            <person name="Lucas S."/>
            <person name="Copeland A."/>
            <person name="Lapidus A."/>
            <person name="Bruce D."/>
            <person name="Goodwin L."/>
            <person name="Pitluck S."/>
            <person name="Kyrpides N."/>
            <person name="Mavromatis K."/>
            <person name="Ivanova N."/>
            <person name="Zeytun A."/>
            <person name="Brettin T."/>
            <person name="Detter J.C."/>
            <person name="Tapia R."/>
            <person name="Han C."/>
            <person name="Land M."/>
            <person name="Hauser L."/>
            <person name="Markowitz V."/>
            <person name="Cheng J.-F."/>
            <person name="Hugenholtz P."/>
            <person name="Woyke T."/>
            <person name="Wu D."/>
            <person name="Spring S."/>
            <person name="Schroeder M."/>
            <person name="Brambilla E."/>
            <person name="Klenk H.-P."/>
            <person name="Eisen J.A."/>
        </authorList>
    </citation>
    <scope>NUCLEOTIDE SEQUENCE [LARGE SCALE GENOMIC DNA]</scope>
    <source>
        <strain evidence="3 4">DSM 5069</strain>
    </source>
</reference>
<dbReference type="InterPro" id="IPR008135">
    <property type="entry name" value="Competence-induced_CinA"/>
</dbReference>
<evidence type="ECO:0000259" key="2">
    <source>
        <dbReference type="SMART" id="SM00852"/>
    </source>
</evidence>
<dbReference type="PATRIC" id="fig|688269.3.peg.715"/>
<dbReference type="eggNOG" id="COG1058">
    <property type="taxonomic scope" value="Bacteria"/>
</dbReference>
<dbReference type="InterPro" id="IPR036425">
    <property type="entry name" value="MoaB/Mog-like_dom_sf"/>
</dbReference>
<gene>
    <name evidence="3" type="ORF">Theth_0691</name>
</gene>
<dbReference type="InterPro" id="IPR050101">
    <property type="entry name" value="CinA"/>
</dbReference>
<accession>F7YXX7</accession>
<dbReference type="SUPFAM" id="SSF53218">
    <property type="entry name" value="Molybdenum cofactor biosynthesis proteins"/>
    <property type="match status" value="1"/>
</dbReference>
<proteinExistence type="inferred from homology"/>
<evidence type="ECO:0000256" key="1">
    <source>
        <dbReference type="HAMAP-Rule" id="MF_00226"/>
    </source>
</evidence>
<keyword evidence="4" id="KW-1185">Reference proteome</keyword>
<dbReference type="Pfam" id="PF00994">
    <property type="entry name" value="MoCF_biosynth"/>
    <property type="match status" value="1"/>
</dbReference>
<dbReference type="STRING" id="688269.Theth_0691"/>
<organism evidence="3 4">
    <name type="scientific">Pseudothermotoga thermarum DSM 5069</name>
    <dbReference type="NCBI Taxonomy" id="688269"/>
    <lineage>
        <taxon>Bacteria</taxon>
        <taxon>Thermotogati</taxon>
        <taxon>Thermotogota</taxon>
        <taxon>Thermotogae</taxon>
        <taxon>Thermotogales</taxon>
        <taxon>Thermotogaceae</taxon>
        <taxon>Pseudothermotoga</taxon>
    </lineage>
</organism>
<dbReference type="Proteomes" id="UP000006804">
    <property type="component" value="Chromosome"/>
</dbReference>
<dbReference type="Gene3D" id="3.40.980.10">
    <property type="entry name" value="MoaB/Mog-like domain"/>
    <property type="match status" value="1"/>
</dbReference>
<dbReference type="HOGENOM" id="CLU_030805_9_3_0"/>
<dbReference type="PANTHER" id="PTHR13939">
    <property type="entry name" value="NICOTINAMIDE-NUCLEOTIDE AMIDOHYDROLASE PNCC"/>
    <property type="match status" value="1"/>
</dbReference>
<dbReference type="InterPro" id="IPR036653">
    <property type="entry name" value="CinA-like_C"/>
</dbReference>
<dbReference type="eggNOG" id="COG1546">
    <property type="taxonomic scope" value="Bacteria"/>
</dbReference>
<feature type="domain" description="MoaB/Mog" evidence="2">
    <location>
        <begin position="5"/>
        <end position="171"/>
    </location>
</feature>
<sequence length="406" mass="44286">MQKAVVINTGSELVEGRTLNSNAKYICEKLAERGFVVKKVLMLDDDLDLISSTVSQELLDNDLLIITGGLGPTEDDKTREAVAKALNRSLYVDQELANKILDRVKKYYSKIPENIVKQAEVIEGAKVIPNEVGTAPGQLIELPGKKIVILPGPPQELIPMFEKIVNDLKASEDLIIVVMTFFGIPESVIDETISQLEPSKEIKVTTQATYDNGVKVRLIANKSISCKVNEFAEKLIKKFKEAFVGFGDLKLEEVVVNLLKERGKKLAVAESCTGGLISSRIVSVPGASQVFLGSVVAYDNDVKIKVLGVSSDTLKKFGAVSQECAMEMALGIEKLTGADICVAVTGIAGPTGGTVDKPVGTVYIAVKYENNCQVIRLFYPHERNIFRMRISGHALFEVVKRLKGMI</sequence>
<dbReference type="Gene3D" id="3.90.950.20">
    <property type="entry name" value="CinA-like"/>
    <property type="match status" value="1"/>
</dbReference>
<dbReference type="Gene3D" id="3.30.70.2860">
    <property type="match status" value="1"/>
</dbReference>
<comment type="similarity">
    <text evidence="1">Belongs to the CinA family.</text>
</comment>
<dbReference type="NCBIfam" id="TIGR00199">
    <property type="entry name" value="PncC_domain"/>
    <property type="match status" value="1"/>
</dbReference>
<protein>
    <recommendedName>
        <fullName evidence="1">CinA-like protein</fullName>
    </recommendedName>
</protein>